<organism evidence="1 4">
    <name type="scientific">Salmonella enterica subsp. enterica serovar Gaminara</name>
    <dbReference type="NCBI Taxonomy" id="913070"/>
    <lineage>
        <taxon>Bacteria</taxon>
        <taxon>Pseudomonadati</taxon>
        <taxon>Pseudomonadota</taxon>
        <taxon>Gammaproteobacteria</taxon>
        <taxon>Enterobacterales</taxon>
        <taxon>Enterobacteriaceae</taxon>
        <taxon>Salmonella</taxon>
    </lineage>
</organism>
<dbReference type="Proteomes" id="UP000245551">
    <property type="component" value="Unassembled WGS sequence"/>
</dbReference>
<evidence type="ECO:0000313" key="1">
    <source>
        <dbReference type="EMBL" id="PVJ41581.1"/>
    </source>
</evidence>
<dbReference type="EMBL" id="QDLV01000040">
    <property type="protein sequence ID" value="PVJ41581.1"/>
    <property type="molecule type" value="Genomic_DNA"/>
</dbReference>
<name>A0A2T8WT25_SALET</name>
<gene>
    <name evidence="2" type="ORF">C4784_25480</name>
    <name evidence="1" type="ORF">C4855_25435</name>
</gene>
<dbReference type="Proteomes" id="UP000245068">
    <property type="component" value="Unassembled WGS sequence"/>
</dbReference>
<proteinExistence type="predicted"/>
<protein>
    <recommendedName>
        <fullName evidence="5">Bacteriophage protein</fullName>
    </recommendedName>
</protein>
<dbReference type="Gene3D" id="1.20.120.330">
    <property type="entry name" value="Nucleotidyltransferases domain 2"/>
    <property type="match status" value="1"/>
</dbReference>
<evidence type="ECO:0000313" key="4">
    <source>
        <dbReference type="Proteomes" id="UP000245551"/>
    </source>
</evidence>
<dbReference type="EMBL" id="QDOO01000044">
    <property type="protein sequence ID" value="PVM63091.1"/>
    <property type="molecule type" value="Genomic_DNA"/>
</dbReference>
<evidence type="ECO:0008006" key="5">
    <source>
        <dbReference type="Google" id="ProtNLM"/>
    </source>
</evidence>
<evidence type="ECO:0000313" key="2">
    <source>
        <dbReference type="EMBL" id="PVM63091.1"/>
    </source>
</evidence>
<accession>A0A2T8WT25</accession>
<comment type="caution">
    <text evidence="1">The sequence shown here is derived from an EMBL/GenBank/DDBJ whole genome shotgun (WGS) entry which is preliminary data.</text>
</comment>
<reference evidence="3 4" key="1">
    <citation type="submission" date="2018-04" db="EMBL/GenBank/DDBJ databases">
        <title>Serotype diversity and antimicrobial resistance among Salmonella enterica isolated from patients at an equine referral hospital.</title>
        <authorList>
            <person name="Leon I.M."/>
            <person name="Lawhon S.D."/>
            <person name="Norman K.N."/>
            <person name="Threadgill D.S."/>
            <person name="Ohta N."/>
            <person name="Vinasco J."/>
            <person name="Scott H.M."/>
        </authorList>
    </citation>
    <scope>NUCLEOTIDE SEQUENCE [LARGE SCALE GENOMIC DNA]</scope>
    <source>
        <strain evidence="2 3">159</strain>
        <strain evidence="1 4">230</strain>
    </source>
</reference>
<sequence length="142" mass="16114">MPVMHNCFLELARESLQHNGEQWTRNAISRSYYGMYHSALRITNNLTPTHDTDGERLPGGSHMRLYTAFCNGEAAKVNGVDVDKVRKIGIKLKMLHAQRVNADYRLERKINRITAISALQDAEEIDALVDRMMNNPDDSLTA</sequence>
<dbReference type="AlphaFoldDB" id="A0A2T8WT25"/>
<dbReference type="RefSeq" id="WP_001144794.1">
    <property type="nucleotide sequence ID" value="NZ_QAUD01000006.1"/>
</dbReference>
<evidence type="ECO:0000313" key="3">
    <source>
        <dbReference type="Proteomes" id="UP000245068"/>
    </source>
</evidence>